<evidence type="ECO:0000313" key="1">
    <source>
        <dbReference type="EMBL" id="MBW6433374.1"/>
    </source>
</evidence>
<reference evidence="1 2" key="1">
    <citation type="journal article" date="2013" name="Antonie Van Leeuwenhoek">
        <title>Actinoplanes hulinensis sp. nov., a novel actinomycete isolated from soybean root (Glycine max (L.) Merr).</title>
        <authorList>
            <person name="Shen Y."/>
            <person name="Liu C."/>
            <person name="Wang X."/>
            <person name="Zhao J."/>
            <person name="Jia F."/>
            <person name="Zhang Y."/>
            <person name="Wang L."/>
            <person name="Yang D."/>
            <person name="Xiang W."/>
        </authorList>
    </citation>
    <scope>NUCLEOTIDE SEQUENCE [LARGE SCALE GENOMIC DNA]</scope>
    <source>
        <strain evidence="1 2">NEAU-M9</strain>
    </source>
</reference>
<organism evidence="1 2">
    <name type="scientific">Actinoplanes hulinensis</name>
    <dbReference type="NCBI Taxonomy" id="1144547"/>
    <lineage>
        <taxon>Bacteria</taxon>
        <taxon>Bacillati</taxon>
        <taxon>Actinomycetota</taxon>
        <taxon>Actinomycetes</taxon>
        <taxon>Micromonosporales</taxon>
        <taxon>Micromonosporaceae</taxon>
        <taxon>Actinoplanes</taxon>
    </lineage>
</organism>
<dbReference type="EMBL" id="JAHXZI010000003">
    <property type="protein sequence ID" value="MBW6433374.1"/>
    <property type="molecule type" value="Genomic_DNA"/>
</dbReference>
<dbReference type="RefSeq" id="WP_220142915.1">
    <property type="nucleotide sequence ID" value="NZ_JAHXZI010000003.1"/>
</dbReference>
<dbReference type="Proteomes" id="UP001519863">
    <property type="component" value="Unassembled WGS sequence"/>
</dbReference>
<accession>A0ABS7AYW8</accession>
<evidence type="ECO:0000313" key="2">
    <source>
        <dbReference type="Proteomes" id="UP001519863"/>
    </source>
</evidence>
<comment type="caution">
    <text evidence="1">The sequence shown here is derived from an EMBL/GenBank/DDBJ whole genome shotgun (WGS) entry which is preliminary data.</text>
</comment>
<sequence>MHTALLATIHAAKGDPDEACRYGDQAVTHLRTVESRRVRRHLTELTDRLSPHRRVPVAAEFFDHHHGLLVVA</sequence>
<proteinExistence type="predicted"/>
<gene>
    <name evidence="1" type="ORF">KZ829_06395</name>
</gene>
<name>A0ABS7AYW8_9ACTN</name>
<keyword evidence="2" id="KW-1185">Reference proteome</keyword>
<protein>
    <submittedName>
        <fullName evidence="1">Uncharacterized protein</fullName>
    </submittedName>
</protein>